<dbReference type="Proteomes" id="UP001372834">
    <property type="component" value="Unassembled WGS sequence"/>
</dbReference>
<feature type="domain" description="TOG" evidence="1">
    <location>
        <begin position="4"/>
        <end position="245"/>
    </location>
</feature>
<dbReference type="InterPro" id="IPR016024">
    <property type="entry name" value="ARM-type_fold"/>
</dbReference>
<evidence type="ECO:0000259" key="1">
    <source>
        <dbReference type="SMART" id="SM01349"/>
    </source>
</evidence>
<name>A0AAN8XLV3_POLSC</name>
<dbReference type="InterPro" id="IPR052623">
    <property type="entry name" value="DAAF5"/>
</dbReference>
<dbReference type="SUPFAM" id="SSF48371">
    <property type="entry name" value="ARM repeat"/>
    <property type="match status" value="1"/>
</dbReference>
<dbReference type="PANTHER" id="PTHR16216">
    <property type="entry name" value="DYNEIN ASSEMBLY FACTOR 5, AXONEMAL"/>
    <property type="match status" value="1"/>
</dbReference>
<reference evidence="2 3" key="1">
    <citation type="submission" date="2023-10" db="EMBL/GenBank/DDBJ databases">
        <title>Genomes of two closely related lineages of the louse Polyplax serrata with different host specificities.</title>
        <authorList>
            <person name="Martinu J."/>
            <person name="Tarabai H."/>
            <person name="Stefka J."/>
            <person name="Hypsa V."/>
        </authorList>
    </citation>
    <scope>NUCLEOTIDE SEQUENCE [LARGE SCALE GENOMIC DNA]</scope>
    <source>
        <strain evidence="2">HR10_N</strain>
    </source>
</reference>
<evidence type="ECO:0000313" key="2">
    <source>
        <dbReference type="EMBL" id="KAK6643388.1"/>
    </source>
</evidence>
<dbReference type="GO" id="GO:0003341">
    <property type="term" value="P:cilium movement"/>
    <property type="evidence" value="ECO:0007669"/>
    <property type="project" value="TreeGrafter"/>
</dbReference>
<accession>A0AAN8XLV3</accession>
<dbReference type="EMBL" id="JAWJWE010000002">
    <property type="protein sequence ID" value="KAK6643388.1"/>
    <property type="molecule type" value="Genomic_DNA"/>
</dbReference>
<dbReference type="InterPro" id="IPR056497">
    <property type="entry name" value="HEAT_DAAF5"/>
</dbReference>
<dbReference type="GO" id="GO:0045505">
    <property type="term" value="F:dynein intermediate chain binding"/>
    <property type="evidence" value="ECO:0007669"/>
    <property type="project" value="TreeGrafter"/>
</dbReference>
<comment type="caution">
    <text evidence="2">The sequence shown here is derived from an EMBL/GenBank/DDBJ whole genome shotgun (WGS) entry which is preliminary data.</text>
</comment>
<dbReference type="Gene3D" id="1.25.10.10">
    <property type="entry name" value="Leucine-rich Repeat Variant"/>
    <property type="match status" value="3"/>
</dbReference>
<dbReference type="PANTHER" id="PTHR16216:SF2">
    <property type="entry name" value="DYNEIN AXONEMAL ASSEMBLY FACTOR 5"/>
    <property type="match status" value="1"/>
</dbReference>
<proteinExistence type="predicted"/>
<dbReference type="GO" id="GO:0005737">
    <property type="term" value="C:cytoplasm"/>
    <property type="evidence" value="ECO:0007669"/>
    <property type="project" value="TreeGrafter"/>
</dbReference>
<dbReference type="Pfam" id="PF24573">
    <property type="entry name" value="HEAT_DAAF5"/>
    <property type="match status" value="1"/>
</dbReference>
<dbReference type="InterPro" id="IPR011989">
    <property type="entry name" value="ARM-like"/>
</dbReference>
<dbReference type="InterPro" id="IPR034085">
    <property type="entry name" value="TOG"/>
</dbReference>
<dbReference type="SMART" id="SM01349">
    <property type="entry name" value="TOG"/>
    <property type="match status" value="1"/>
</dbReference>
<dbReference type="GO" id="GO:0036158">
    <property type="term" value="P:outer dynein arm assembly"/>
    <property type="evidence" value="ECO:0007669"/>
    <property type="project" value="TreeGrafter"/>
</dbReference>
<dbReference type="AlphaFoldDB" id="A0AAN8XLV3"/>
<protein>
    <recommendedName>
        <fullName evidence="1">TOG domain-containing protein</fullName>
    </recommendedName>
</protein>
<dbReference type="Pfam" id="PF25757">
    <property type="entry name" value="TPR_DNAAF5"/>
    <property type="match status" value="1"/>
</dbReference>
<dbReference type="GO" id="GO:0036159">
    <property type="term" value="P:inner dynein arm assembly"/>
    <property type="evidence" value="ECO:0007669"/>
    <property type="project" value="TreeGrafter"/>
</dbReference>
<sequence length="860" mass="98339">MMTDLNEFFVTLNRLCSNIQSEDRKKRKQGLDELHKEIFGKGNDRVEHLFDKVFSEIEKNVWKSLYDQSEAVRDSCITLLSEFVEVLKPNKEFVGELISILLWRLGDKEVNEPSEEIRLRLITLLNTVIVKFNQCCAAYTEDMVQILSKTLIDSYPKVRQESCTCASNLACTVPFNFYNHSNKLIKPIITSFCHQHHRMRVAAIEALGKVVRWGSTKNLPTQEVFGSLAEKLFDTTPNVRSAVAKVIGDWLINLHDRYSFFSKMIPLILTSLCDELPELREEAWIFWNKAGIQYQEENEQDLKDKMDFLYEKPDHYPPNVLRPNLGCRTLVQRNLCQITGALSRELEDWKNDIRIKSAQLLCWLVLHAETDITQHTENLLLTMYKVCNQTDIRIVENIEKSAEYIAYFVSPDVYMQLVVPVIQDICTAGHLCVLAALIRGSKVNLLLPHILKIGEVLSDDSICRVRKNDYQYQLLKCVEALLTMVGKDCSQIGSHLFIVIMTVKGLAQGPLVEYAQKLFIKLSEVLDKESVTEVYRDYVQLLLEKIEPTAEAWTSVSCERFLFQLVLEESGPVIGVHLPAVINLLRKTMKADGDPLVKSKLFALMSSILIQREIYLAAVDDSAFHKFLVSFIQDVITPNLVWHAGRTAEALRTVVLACLCCAVVPQSECAKLLDKDRIVHENKSEESALAFLNVDLFSEIFSTLFPLLLNSIEDSAAKTRLLSLKTLESLINLASRNGILTPDHVNQSYPLVLKRLDDVVNDVRIAAVRYLIMMYSNLPSEYNPVAFGPHLESLYSTLLIHLDDPDEKFQSHMADVLKTIGRTNPRCLYEKLNKVKTRFRNFQLCNEILDYLHNLHKSEN</sequence>
<organism evidence="2 3">
    <name type="scientific">Polyplax serrata</name>
    <name type="common">Common mouse louse</name>
    <dbReference type="NCBI Taxonomy" id="468196"/>
    <lineage>
        <taxon>Eukaryota</taxon>
        <taxon>Metazoa</taxon>
        <taxon>Ecdysozoa</taxon>
        <taxon>Arthropoda</taxon>
        <taxon>Hexapoda</taxon>
        <taxon>Insecta</taxon>
        <taxon>Pterygota</taxon>
        <taxon>Neoptera</taxon>
        <taxon>Paraneoptera</taxon>
        <taxon>Psocodea</taxon>
        <taxon>Troctomorpha</taxon>
        <taxon>Phthiraptera</taxon>
        <taxon>Anoplura</taxon>
        <taxon>Polyplacidae</taxon>
        <taxon>Polyplax</taxon>
    </lineage>
</organism>
<gene>
    <name evidence="2" type="ORF">RUM43_004893</name>
</gene>
<dbReference type="InterPro" id="IPR057978">
    <property type="entry name" value="TPR_DAAF5"/>
</dbReference>
<evidence type="ECO:0000313" key="3">
    <source>
        <dbReference type="Proteomes" id="UP001372834"/>
    </source>
</evidence>